<keyword evidence="1" id="KW-0863">Zinc-finger</keyword>
<gene>
    <name evidence="4" type="primary">LOC125178455</name>
</gene>
<keyword evidence="3" id="KW-1185">Reference proteome</keyword>
<dbReference type="GeneID" id="125178455"/>
<organism evidence="3 4">
    <name type="scientific">Hyalella azteca</name>
    <name type="common">Amphipod</name>
    <dbReference type="NCBI Taxonomy" id="294128"/>
    <lineage>
        <taxon>Eukaryota</taxon>
        <taxon>Metazoa</taxon>
        <taxon>Ecdysozoa</taxon>
        <taxon>Arthropoda</taxon>
        <taxon>Crustacea</taxon>
        <taxon>Multicrustacea</taxon>
        <taxon>Malacostraca</taxon>
        <taxon>Eumalacostraca</taxon>
        <taxon>Peracarida</taxon>
        <taxon>Amphipoda</taxon>
        <taxon>Senticaudata</taxon>
        <taxon>Talitrida</taxon>
        <taxon>Talitroidea</taxon>
        <taxon>Hyalellidae</taxon>
        <taxon>Hyalella</taxon>
    </lineage>
</organism>
<dbReference type="OrthoDB" id="3561125at2759"/>
<proteinExistence type="predicted"/>
<evidence type="ECO:0000313" key="3">
    <source>
        <dbReference type="Proteomes" id="UP000694843"/>
    </source>
</evidence>
<sequence length="196" mass="21417">MLNQFGEGGSALASGVAAGGADVSGASSSKQHIGLGRSQRGLVPAGAGKLQQHLDLEHPASGPRSCSDCISSSEGGLKQHNNAIHSIGKSLQLYHCEQSHATRKPLQEHIKCKQLCGSKHQCQFCSNSYTTEADLKKHILLQHPRRHAQKYSRSKYADGCKEFKQKHRHSKSSSLNKFCCTKCDDAFATKQRLKRH</sequence>
<dbReference type="InterPro" id="IPR056381">
    <property type="entry name" value="Znf_C2HC_ASCIZ_3rd"/>
</dbReference>
<keyword evidence="1" id="KW-0862">Zinc</keyword>
<dbReference type="KEGG" id="hazt:125178455"/>
<dbReference type="InterPro" id="IPR013087">
    <property type="entry name" value="Znf_C2H2_type"/>
</dbReference>
<dbReference type="PROSITE" id="PS50157">
    <property type="entry name" value="ZINC_FINGER_C2H2_2"/>
    <property type="match status" value="2"/>
</dbReference>
<dbReference type="Proteomes" id="UP000694843">
    <property type="component" value="Unplaced"/>
</dbReference>
<accession>A0A979FM74</accession>
<evidence type="ECO:0000259" key="2">
    <source>
        <dbReference type="PROSITE" id="PS50157"/>
    </source>
</evidence>
<dbReference type="PROSITE" id="PS00028">
    <property type="entry name" value="ZINC_FINGER_C2H2_1"/>
    <property type="match status" value="1"/>
</dbReference>
<dbReference type="GO" id="GO:0008270">
    <property type="term" value="F:zinc ion binding"/>
    <property type="evidence" value="ECO:0007669"/>
    <property type="project" value="UniProtKB-KW"/>
</dbReference>
<keyword evidence="1" id="KW-0479">Metal-binding</keyword>
<protein>
    <submittedName>
        <fullName evidence="4">Zinc finger Y-chromosomal protein-like</fullName>
    </submittedName>
</protein>
<feature type="non-terminal residue" evidence="4">
    <location>
        <position position="196"/>
    </location>
</feature>
<dbReference type="Pfam" id="PF24759">
    <property type="entry name" value="C2HC_ASCIZ"/>
    <property type="match status" value="1"/>
</dbReference>
<dbReference type="AlphaFoldDB" id="A0A979FM74"/>
<reference evidence="4" key="1">
    <citation type="submission" date="2025-08" db="UniProtKB">
        <authorList>
            <consortium name="RefSeq"/>
        </authorList>
    </citation>
    <scope>IDENTIFICATION</scope>
</reference>
<evidence type="ECO:0000256" key="1">
    <source>
        <dbReference type="PROSITE-ProRule" id="PRU00042"/>
    </source>
</evidence>
<feature type="domain" description="C2H2-type" evidence="2">
    <location>
        <begin position="178"/>
        <end position="196"/>
    </location>
</feature>
<name>A0A979FM74_HYAAZ</name>
<evidence type="ECO:0000313" key="4">
    <source>
        <dbReference type="RefSeq" id="XP_047738151.1"/>
    </source>
</evidence>
<dbReference type="RefSeq" id="XP_047738151.1">
    <property type="nucleotide sequence ID" value="XM_047882195.1"/>
</dbReference>
<feature type="domain" description="C2H2-type" evidence="2">
    <location>
        <begin position="120"/>
        <end position="148"/>
    </location>
</feature>